<feature type="domain" description="C-methyltransferase" evidence="1">
    <location>
        <begin position="3"/>
        <end position="66"/>
    </location>
</feature>
<organism evidence="2 3">
    <name type="scientific">Rotaria magnacalcarata</name>
    <dbReference type="NCBI Taxonomy" id="392030"/>
    <lineage>
        <taxon>Eukaryota</taxon>
        <taxon>Metazoa</taxon>
        <taxon>Spiralia</taxon>
        <taxon>Gnathifera</taxon>
        <taxon>Rotifera</taxon>
        <taxon>Eurotatoria</taxon>
        <taxon>Bdelloidea</taxon>
        <taxon>Philodinida</taxon>
        <taxon>Philodinidae</taxon>
        <taxon>Rotaria</taxon>
    </lineage>
</organism>
<comment type="caution">
    <text evidence="2">The sequence shown here is derived from an EMBL/GenBank/DDBJ whole genome shotgun (WGS) entry which is preliminary data.</text>
</comment>
<name>A0A821HN67_9BILA</name>
<evidence type="ECO:0000313" key="2">
    <source>
        <dbReference type="EMBL" id="CAF4688503.1"/>
    </source>
</evidence>
<evidence type="ECO:0000313" key="3">
    <source>
        <dbReference type="Proteomes" id="UP000663866"/>
    </source>
</evidence>
<dbReference type="InterPro" id="IPR013691">
    <property type="entry name" value="MeTrfase_14"/>
</dbReference>
<proteinExistence type="predicted"/>
<dbReference type="AlphaFoldDB" id="A0A821HN67"/>
<sequence>MREWISHQLASIQAQHHTIIAYGAAAKGMVLLHFLLEISNRSWNISFVIDDAPLKQNTFCPGTSIP</sequence>
<dbReference type="Pfam" id="PF08484">
    <property type="entry name" value="Methyltransf_14"/>
    <property type="match status" value="1"/>
</dbReference>
<reference evidence="2" key="1">
    <citation type="submission" date="2021-02" db="EMBL/GenBank/DDBJ databases">
        <authorList>
            <person name="Nowell W R."/>
        </authorList>
    </citation>
    <scope>NUCLEOTIDE SEQUENCE</scope>
</reference>
<dbReference type="EMBL" id="CAJOBG010097242">
    <property type="protein sequence ID" value="CAF4688503.1"/>
    <property type="molecule type" value="Genomic_DNA"/>
</dbReference>
<accession>A0A821HN67</accession>
<dbReference type="Proteomes" id="UP000663866">
    <property type="component" value="Unassembled WGS sequence"/>
</dbReference>
<feature type="non-terminal residue" evidence="2">
    <location>
        <position position="66"/>
    </location>
</feature>
<gene>
    <name evidence="2" type="ORF">OVN521_LOCUS47978</name>
</gene>
<keyword evidence="3" id="KW-1185">Reference proteome</keyword>
<evidence type="ECO:0000259" key="1">
    <source>
        <dbReference type="Pfam" id="PF08484"/>
    </source>
</evidence>
<dbReference type="Gene3D" id="3.40.50.720">
    <property type="entry name" value="NAD(P)-binding Rossmann-like Domain"/>
    <property type="match status" value="1"/>
</dbReference>
<protein>
    <recommendedName>
        <fullName evidence="1">C-methyltransferase domain-containing protein</fullName>
    </recommendedName>
</protein>